<feature type="signal peptide" evidence="1">
    <location>
        <begin position="1"/>
        <end position="20"/>
    </location>
</feature>
<organism evidence="2 3">
    <name type="scientific">Rugamonas rubra</name>
    <dbReference type="NCBI Taxonomy" id="758825"/>
    <lineage>
        <taxon>Bacteria</taxon>
        <taxon>Pseudomonadati</taxon>
        <taxon>Pseudomonadota</taxon>
        <taxon>Betaproteobacteria</taxon>
        <taxon>Burkholderiales</taxon>
        <taxon>Oxalobacteraceae</taxon>
        <taxon>Telluria group</taxon>
        <taxon>Rugamonas</taxon>
    </lineage>
</organism>
<dbReference type="AlphaFoldDB" id="A0A1I4QRQ3"/>
<accession>A0A1I4QRQ3</accession>
<dbReference type="PROSITE" id="PS51257">
    <property type="entry name" value="PROKAR_LIPOPROTEIN"/>
    <property type="match status" value="1"/>
</dbReference>
<reference evidence="2 3" key="1">
    <citation type="submission" date="2016-10" db="EMBL/GenBank/DDBJ databases">
        <authorList>
            <person name="de Groot N.N."/>
        </authorList>
    </citation>
    <scope>NUCLEOTIDE SEQUENCE [LARGE SCALE GENOMIC DNA]</scope>
    <source>
        <strain evidence="2 3">ATCC 43154</strain>
    </source>
</reference>
<evidence type="ECO:0000313" key="2">
    <source>
        <dbReference type="EMBL" id="SFM42390.1"/>
    </source>
</evidence>
<evidence type="ECO:0000313" key="3">
    <source>
        <dbReference type="Proteomes" id="UP000199470"/>
    </source>
</evidence>
<sequence>MTKSAQLLTALAFAGLSACGGGYDAGPAAGLPLPTISGKPAVLAAGKSVILNAGQSVMVPAGTVVRGTNNTVITIKGNLNTVHTTPGATVSVPADASGPADNTIIAG</sequence>
<dbReference type="EMBL" id="FOTW01000020">
    <property type="protein sequence ID" value="SFM42390.1"/>
    <property type="molecule type" value="Genomic_DNA"/>
</dbReference>
<dbReference type="OrthoDB" id="674284at28216"/>
<dbReference type="Proteomes" id="UP000199470">
    <property type="component" value="Unassembled WGS sequence"/>
</dbReference>
<feature type="chain" id="PRO_5011636009" evidence="1">
    <location>
        <begin position="21"/>
        <end position="107"/>
    </location>
</feature>
<proteinExistence type="predicted"/>
<evidence type="ECO:0000256" key="1">
    <source>
        <dbReference type="SAM" id="SignalP"/>
    </source>
</evidence>
<protein>
    <submittedName>
        <fullName evidence="2">Uncharacterized protein</fullName>
    </submittedName>
</protein>
<keyword evidence="1" id="KW-0732">Signal</keyword>
<dbReference type="RefSeq" id="WP_093389480.1">
    <property type="nucleotide sequence ID" value="NZ_FOTW01000020.1"/>
</dbReference>
<name>A0A1I4QRQ3_9BURK</name>
<keyword evidence="3" id="KW-1185">Reference proteome</keyword>
<gene>
    <name evidence="2" type="ORF">SAMN02982985_04000</name>
</gene>